<dbReference type="InterPro" id="IPR016073">
    <property type="entry name" value="Skp1_comp_POZ"/>
</dbReference>
<evidence type="ECO:0000313" key="8">
    <source>
        <dbReference type="Proteomes" id="UP001630127"/>
    </source>
</evidence>
<evidence type="ECO:0000259" key="6">
    <source>
        <dbReference type="Pfam" id="PF03931"/>
    </source>
</evidence>
<comment type="similarity">
    <text evidence="2 4">Belongs to the SKP1 family.</text>
</comment>
<name>A0ABD3B4I8_9GENT</name>
<dbReference type="InterPro" id="IPR016072">
    <property type="entry name" value="Skp1_comp_dimer"/>
</dbReference>
<dbReference type="Pfam" id="PF03931">
    <property type="entry name" value="Skp1_POZ"/>
    <property type="match status" value="1"/>
</dbReference>
<accession>A0ABD3B4I8</accession>
<keyword evidence="8" id="KW-1185">Reference proteome</keyword>
<comment type="caution">
    <text evidence="7">The sequence shown here is derived from an EMBL/GenBank/DDBJ whole genome shotgun (WGS) entry which is preliminary data.</text>
</comment>
<comment type="subunit">
    <text evidence="4">Part of a SCF (SKP1-cullin-F-box) protein ligase complex.</text>
</comment>
<dbReference type="GO" id="GO:0009867">
    <property type="term" value="P:jasmonic acid mediated signaling pathway"/>
    <property type="evidence" value="ECO:0007669"/>
    <property type="project" value="UniProtKB-ARBA"/>
</dbReference>
<sequence length="151" mass="17209">MSSAKMILVKSSDDETFRVEEAVARQGQIIKCMIKDKCTDPYIPIINVNGDTLSNIIVYREKHLESSDKDMEVFDAGFVQVDDGTLYDLINAVNYPNIQSQLDLACQAVADNIKGKTPEQIRDYLRIENDLTPEEMEEIRRENAWAFEGED</sequence>
<evidence type="ECO:0000256" key="1">
    <source>
        <dbReference type="ARBA" id="ARBA00004906"/>
    </source>
</evidence>
<dbReference type="PANTHER" id="PTHR11165">
    <property type="entry name" value="SKP1"/>
    <property type="match status" value="1"/>
</dbReference>
<dbReference type="PIRSF" id="PIRSF028729">
    <property type="entry name" value="E3_ubiquit_lig_SCF_Skp"/>
    <property type="match status" value="1"/>
</dbReference>
<keyword evidence="3 4" id="KW-0833">Ubl conjugation pathway</keyword>
<dbReference type="Proteomes" id="UP001630127">
    <property type="component" value="Unassembled WGS sequence"/>
</dbReference>
<feature type="domain" description="SKP1 component POZ" evidence="6">
    <location>
        <begin position="5"/>
        <end position="64"/>
    </location>
</feature>
<evidence type="ECO:0000256" key="2">
    <source>
        <dbReference type="ARBA" id="ARBA00009993"/>
    </source>
</evidence>
<dbReference type="Pfam" id="PF01466">
    <property type="entry name" value="Skp1"/>
    <property type="match status" value="1"/>
</dbReference>
<evidence type="ECO:0000256" key="4">
    <source>
        <dbReference type="PIRNR" id="PIRNR028729"/>
    </source>
</evidence>
<dbReference type="SUPFAM" id="SSF81382">
    <property type="entry name" value="Skp1 dimerisation domain-like"/>
    <property type="match status" value="1"/>
</dbReference>
<dbReference type="SMART" id="SM00512">
    <property type="entry name" value="Skp1"/>
    <property type="match status" value="1"/>
</dbReference>
<comment type="function">
    <text evidence="4">Involved in ubiquitination and subsequent proteasomal degradation of target proteins. Together with CUL1, RBX1 and a F-box protein, it forms a SCF E3 ubiquitin ligase complex. The functional specificity of this complex depends on the type of F-box protein. In the SCF complex, it serves as an adapter that links the F-box protein to CUL1.</text>
</comment>
<dbReference type="SUPFAM" id="SSF54695">
    <property type="entry name" value="POZ domain"/>
    <property type="match status" value="1"/>
</dbReference>
<dbReference type="GO" id="GO:0016567">
    <property type="term" value="P:protein ubiquitination"/>
    <property type="evidence" value="ECO:0007669"/>
    <property type="project" value="UniProtKB-UniRule"/>
</dbReference>
<reference evidence="7 8" key="1">
    <citation type="submission" date="2024-11" db="EMBL/GenBank/DDBJ databases">
        <title>A near-complete genome assembly of Cinchona calisaya.</title>
        <authorList>
            <person name="Lian D.C."/>
            <person name="Zhao X.W."/>
            <person name="Wei L."/>
        </authorList>
    </citation>
    <scope>NUCLEOTIDE SEQUENCE [LARGE SCALE GENOMIC DNA]</scope>
    <source>
        <tissue evidence="7">Nenye</tissue>
    </source>
</reference>
<dbReference type="InterPro" id="IPR036296">
    <property type="entry name" value="SKP1-like_dim_sf"/>
</dbReference>
<organism evidence="7 8">
    <name type="scientific">Cinchona calisaya</name>
    <dbReference type="NCBI Taxonomy" id="153742"/>
    <lineage>
        <taxon>Eukaryota</taxon>
        <taxon>Viridiplantae</taxon>
        <taxon>Streptophyta</taxon>
        <taxon>Embryophyta</taxon>
        <taxon>Tracheophyta</taxon>
        <taxon>Spermatophyta</taxon>
        <taxon>Magnoliopsida</taxon>
        <taxon>eudicotyledons</taxon>
        <taxon>Gunneridae</taxon>
        <taxon>Pentapetalae</taxon>
        <taxon>asterids</taxon>
        <taxon>lamiids</taxon>
        <taxon>Gentianales</taxon>
        <taxon>Rubiaceae</taxon>
        <taxon>Cinchonoideae</taxon>
        <taxon>Cinchoneae</taxon>
        <taxon>Cinchona</taxon>
    </lineage>
</organism>
<dbReference type="EMBL" id="JBJUIK010000001">
    <property type="protein sequence ID" value="KAL3538374.1"/>
    <property type="molecule type" value="Genomic_DNA"/>
</dbReference>
<gene>
    <name evidence="7" type="ORF">ACH5RR_001740</name>
</gene>
<dbReference type="Gene3D" id="3.30.710.10">
    <property type="entry name" value="Potassium Channel Kv1.1, Chain A"/>
    <property type="match status" value="1"/>
</dbReference>
<feature type="domain" description="SKP1 component dimerisation" evidence="5">
    <location>
        <begin position="102"/>
        <end position="146"/>
    </location>
</feature>
<evidence type="ECO:0000313" key="7">
    <source>
        <dbReference type="EMBL" id="KAL3538374.1"/>
    </source>
</evidence>
<dbReference type="InterPro" id="IPR001232">
    <property type="entry name" value="SKP1-like"/>
</dbReference>
<evidence type="ECO:0000259" key="5">
    <source>
        <dbReference type="Pfam" id="PF01466"/>
    </source>
</evidence>
<protein>
    <recommendedName>
        <fullName evidence="4">SKP1-like protein</fullName>
    </recommendedName>
</protein>
<dbReference type="AlphaFoldDB" id="A0ABD3B4I8"/>
<comment type="pathway">
    <text evidence="1 4">Protein modification; protein ubiquitination.</text>
</comment>
<dbReference type="InterPro" id="IPR016897">
    <property type="entry name" value="SKP1"/>
</dbReference>
<proteinExistence type="inferred from homology"/>
<dbReference type="InterPro" id="IPR011333">
    <property type="entry name" value="SKP1/BTB/POZ_sf"/>
</dbReference>
<evidence type="ECO:0000256" key="3">
    <source>
        <dbReference type="ARBA" id="ARBA00022786"/>
    </source>
</evidence>